<sequence length="241" mass="25808">MNGMFDSLYASDSSTNGLVQGVYVGLVTDNKDPEKLGRVKIEIPIFDDKNALDWARVTSLMAGKSRGMLFVPEVGDEVLVAFELGDIRKPIVIGCLWSKKEPPPDGKDDQNNIRKIASRLGHEIVFDDTEGDGKLTVGTKSGHKLELLEKTDRIRLQEKNGKSVITIQGGTGDEIEIKSGVTTIKIGSNGDAIVESAKSIKIKSAAIAIEATASLDLKASGALNMKSDGLITIKGSIVKLN</sequence>
<evidence type="ECO:0000313" key="3">
    <source>
        <dbReference type="Proteomes" id="UP000693672"/>
    </source>
</evidence>
<dbReference type="RefSeq" id="WP_246627536.1">
    <property type="nucleotide sequence ID" value="NZ_CAJVAS010000019.1"/>
</dbReference>
<dbReference type="InterPro" id="IPR006531">
    <property type="entry name" value="Gp5/Vgr_OB"/>
</dbReference>
<dbReference type="Pfam" id="PF04717">
    <property type="entry name" value="Phage_base_V"/>
    <property type="match status" value="1"/>
</dbReference>
<dbReference type="Proteomes" id="UP000693672">
    <property type="component" value="Unassembled WGS sequence"/>
</dbReference>
<evidence type="ECO:0000313" key="2">
    <source>
        <dbReference type="EMBL" id="CAG7638787.1"/>
    </source>
</evidence>
<feature type="domain" description="Gp5/Type VI secretion system Vgr protein OB-fold" evidence="1">
    <location>
        <begin position="23"/>
        <end position="97"/>
    </location>
</feature>
<proteinExistence type="predicted"/>
<organism evidence="2 3">
    <name type="scientific">Paenibacillus solanacearum</name>
    <dbReference type="NCBI Taxonomy" id="2048548"/>
    <lineage>
        <taxon>Bacteria</taxon>
        <taxon>Bacillati</taxon>
        <taxon>Bacillota</taxon>
        <taxon>Bacilli</taxon>
        <taxon>Bacillales</taxon>
        <taxon>Paenibacillaceae</taxon>
        <taxon>Paenibacillus</taxon>
    </lineage>
</organism>
<name>A0A916NJS3_9BACL</name>
<reference evidence="2" key="1">
    <citation type="submission" date="2021-06" db="EMBL/GenBank/DDBJ databases">
        <authorList>
            <person name="Criscuolo A."/>
        </authorList>
    </citation>
    <scope>NUCLEOTIDE SEQUENCE</scope>
    <source>
        <strain evidence="2">CIP111600</strain>
    </source>
</reference>
<protein>
    <recommendedName>
        <fullName evidence="1">Gp5/Type VI secretion system Vgr protein OB-fold domain-containing protein</fullName>
    </recommendedName>
</protein>
<dbReference type="AlphaFoldDB" id="A0A916NJS3"/>
<gene>
    <name evidence="2" type="ORF">PAESOLCIP111_03977</name>
</gene>
<evidence type="ECO:0000259" key="1">
    <source>
        <dbReference type="Pfam" id="PF04717"/>
    </source>
</evidence>
<dbReference type="EMBL" id="CAJVAS010000019">
    <property type="protein sequence ID" value="CAG7638787.1"/>
    <property type="molecule type" value="Genomic_DNA"/>
</dbReference>
<comment type="caution">
    <text evidence="2">The sequence shown here is derived from an EMBL/GenBank/DDBJ whole genome shotgun (WGS) entry which is preliminary data.</text>
</comment>
<keyword evidence="3" id="KW-1185">Reference proteome</keyword>
<accession>A0A916NJS3</accession>